<dbReference type="EMBL" id="RWGY01000026">
    <property type="protein sequence ID" value="TVU22848.1"/>
    <property type="molecule type" value="Genomic_DNA"/>
</dbReference>
<accession>A0A5J9UI23</accession>
<evidence type="ECO:0000259" key="2">
    <source>
        <dbReference type="Pfam" id="PF13966"/>
    </source>
</evidence>
<dbReference type="AlphaFoldDB" id="A0A5J9UI23"/>
<protein>
    <recommendedName>
        <fullName evidence="2">Reverse transcriptase zinc-binding domain-containing protein</fullName>
    </recommendedName>
</protein>
<feature type="region of interest" description="Disordered" evidence="1">
    <location>
        <begin position="1"/>
        <end position="42"/>
    </location>
</feature>
<dbReference type="OrthoDB" id="691633at2759"/>
<organism evidence="3 4">
    <name type="scientific">Eragrostis curvula</name>
    <name type="common">weeping love grass</name>
    <dbReference type="NCBI Taxonomy" id="38414"/>
    <lineage>
        <taxon>Eukaryota</taxon>
        <taxon>Viridiplantae</taxon>
        <taxon>Streptophyta</taxon>
        <taxon>Embryophyta</taxon>
        <taxon>Tracheophyta</taxon>
        <taxon>Spermatophyta</taxon>
        <taxon>Magnoliopsida</taxon>
        <taxon>Liliopsida</taxon>
        <taxon>Poales</taxon>
        <taxon>Poaceae</taxon>
        <taxon>PACMAD clade</taxon>
        <taxon>Chloridoideae</taxon>
        <taxon>Eragrostideae</taxon>
        <taxon>Eragrostidinae</taxon>
        <taxon>Eragrostis</taxon>
    </lineage>
</organism>
<dbReference type="Gramene" id="TVU22848">
    <property type="protein sequence ID" value="TVU22848"/>
    <property type="gene ID" value="EJB05_32568"/>
</dbReference>
<feature type="compositionally biased region" description="Pro residues" evidence="1">
    <location>
        <begin position="23"/>
        <end position="39"/>
    </location>
</feature>
<name>A0A5J9UI23_9POAL</name>
<dbReference type="PANTHER" id="PTHR36617:SF16">
    <property type="entry name" value="OS04G0516500 PROTEIN"/>
    <property type="match status" value="1"/>
</dbReference>
<feature type="domain" description="Reverse transcriptase zinc-binding" evidence="2">
    <location>
        <begin position="360"/>
        <end position="442"/>
    </location>
</feature>
<feature type="region of interest" description="Disordered" evidence="1">
    <location>
        <begin position="116"/>
        <end position="154"/>
    </location>
</feature>
<gene>
    <name evidence="3" type="ORF">EJB05_32568</name>
</gene>
<evidence type="ECO:0000256" key="1">
    <source>
        <dbReference type="SAM" id="MobiDB-lite"/>
    </source>
</evidence>
<sequence length="535" mass="58582">MLFFAPPPPPAPAAPGNGNMAPPAAPPASAPQAPAPPAAPQNLPQHAFFGLDLIDAIHAYPQPRLPTFPIVISITTMISPHGNVHPLLLTWHKSALPVIDASPEFIPQAAAATASPLPSPVSAALTPPTPQQPAARSPPAPAQYTPPPTRPGRCPAAVRSGARMRLMSPIHKRRSNMIAAKEKENKGQFVNATDKATQLKALQNSLDTCSHDLQDHVKRRGLLGMKKTAIANRDLRKLVTSAGLGGHVQSGLAKSSTYRAITTVALGNGASTSFWHDVWFESSCFSEAYPALYSHCVHQSASVRDVVTGGILRHLVPRLTSTAEEELNEVQALLNSVQLTEEEDVRHSPFIDKHGSLKSAPIYKALMTDSTANCDFHDFVWINHAPPRARFFTWLLVQGRIHCRSNLLMKNIVDTATCELCQTTAETPEHLIFGCSCSQQFWRAIHVQVPDTLTTSRLWETPRPTSIPSRHYSTFLILCCWHIWKHRNEVVFRNAAPSIPNLLLACKEAALLWRCRIPNSDSVVVDSWCSIFHPM</sequence>
<keyword evidence="4" id="KW-1185">Reference proteome</keyword>
<evidence type="ECO:0000313" key="4">
    <source>
        <dbReference type="Proteomes" id="UP000324897"/>
    </source>
</evidence>
<feature type="non-terminal residue" evidence="3">
    <location>
        <position position="1"/>
    </location>
</feature>
<reference evidence="3 4" key="1">
    <citation type="journal article" date="2019" name="Sci. Rep.">
        <title>A high-quality genome of Eragrostis curvula grass provides insights into Poaceae evolution and supports new strategies to enhance forage quality.</title>
        <authorList>
            <person name="Carballo J."/>
            <person name="Santos B.A.C.M."/>
            <person name="Zappacosta D."/>
            <person name="Garbus I."/>
            <person name="Selva J.P."/>
            <person name="Gallo C.A."/>
            <person name="Diaz A."/>
            <person name="Albertini E."/>
            <person name="Caccamo M."/>
            <person name="Echenique V."/>
        </authorList>
    </citation>
    <scope>NUCLEOTIDE SEQUENCE [LARGE SCALE GENOMIC DNA]</scope>
    <source>
        <strain evidence="4">cv. Victoria</strain>
        <tissue evidence="3">Leaf</tissue>
    </source>
</reference>
<feature type="compositionally biased region" description="Pro residues" evidence="1">
    <location>
        <begin position="1"/>
        <end position="13"/>
    </location>
</feature>
<dbReference type="InterPro" id="IPR026960">
    <property type="entry name" value="RVT-Znf"/>
</dbReference>
<dbReference type="Pfam" id="PF13966">
    <property type="entry name" value="zf-RVT"/>
    <property type="match status" value="1"/>
</dbReference>
<dbReference type="Proteomes" id="UP000324897">
    <property type="component" value="Unassembled WGS sequence"/>
</dbReference>
<comment type="caution">
    <text evidence="3">The sequence shown here is derived from an EMBL/GenBank/DDBJ whole genome shotgun (WGS) entry which is preliminary data.</text>
</comment>
<proteinExistence type="predicted"/>
<dbReference type="PANTHER" id="PTHR36617">
    <property type="entry name" value="PROTEIN, PUTATIVE-RELATED"/>
    <property type="match status" value="1"/>
</dbReference>
<feature type="compositionally biased region" description="Pro residues" evidence="1">
    <location>
        <begin position="127"/>
        <end position="150"/>
    </location>
</feature>
<feature type="compositionally biased region" description="Low complexity" evidence="1">
    <location>
        <begin position="116"/>
        <end position="126"/>
    </location>
</feature>
<evidence type="ECO:0000313" key="3">
    <source>
        <dbReference type="EMBL" id="TVU22848.1"/>
    </source>
</evidence>